<organism evidence="1 2">
    <name type="scientific">Acidovorax phage ACP17</name>
    <dbReference type="NCBI Taxonomy" id="2010329"/>
    <lineage>
        <taxon>Viruses</taxon>
        <taxon>Duplodnaviria</taxon>
        <taxon>Heunggongvirae</taxon>
        <taxon>Uroviricota</taxon>
        <taxon>Caudoviricetes</taxon>
        <taxon>Busanvirus</taxon>
        <taxon>Busanvirus ACP17</taxon>
    </lineage>
</organism>
<dbReference type="GeneID" id="40085707"/>
<sequence length="81" mass="9281">MAVQITIQTTDTHVVWQYQWAAKPSDEQVADVFEEQEAHQPLFRYIASLRRAAIWLLNEPEAVSVSLSGRTVGFTIYKEQS</sequence>
<reference evidence="1 2" key="1">
    <citation type="submission" date="2017-08" db="EMBL/GenBank/DDBJ databases">
        <title>Characterization and complete genome sequence of novel bacteriophage infecting the causal agent of bacterial fruit blotch, Acidovorax citrulli.</title>
        <authorList>
            <person name="Midani A.R."/>
            <person name="Park S.-H."/>
            <person name="Choi T.-J."/>
        </authorList>
    </citation>
    <scope>NUCLEOTIDE SEQUENCE [LARGE SCALE GENOMIC DNA]</scope>
</reference>
<keyword evidence="2" id="KW-1185">Reference proteome</keyword>
<evidence type="ECO:0000313" key="1">
    <source>
        <dbReference type="EMBL" id="ASD50556.1"/>
    </source>
</evidence>
<accession>A0A218M3C9</accession>
<proteinExistence type="predicted"/>
<dbReference type="RefSeq" id="YP_009609622.1">
    <property type="nucleotide sequence ID" value="NC_041997.1"/>
</dbReference>
<dbReference type="KEGG" id="vg:40085707"/>
<dbReference type="Proteomes" id="UP000224101">
    <property type="component" value="Segment"/>
</dbReference>
<evidence type="ECO:0000313" key="2">
    <source>
        <dbReference type="Proteomes" id="UP000224101"/>
    </source>
</evidence>
<dbReference type="EMBL" id="KY979132">
    <property type="protein sequence ID" value="ASD50556.1"/>
    <property type="molecule type" value="Genomic_DNA"/>
</dbReference>
<protein>
    <submittedName>
        <fullName evidence="1">Uncharacterized protein</fullName>
    </submittedName>
</protein>
<name>A0A218M3C9_9CAUD</name>